<evidence type="ECO:0000313" key="3">
    <source>
        <dbReference type="Proteomes" id="UP000051682"/>
    </source>
</evidence>
<sequence length="108" mass="12266">MKKLLLIATIGIAGCLSANDSVNKCNKEKMKEKEENIVTKKEAIQQYCQEYVMVVWCDKSKNAVDTVCYELGNEQSRDEAYECMRHNGRLFNIYNCGSASYGLTSSIY</sequence>
<dbReference type="STRING" id="452084.AR438_14105"/>
<dbReference type="RefSeq" id="WP_056016329.1">
    <property type="nucleotide sequence ID" value="NZ_JAZDST010000041.1"/>
</dbReference>
<dbReference type="AlphaFoldDB" id="A0A0Q3HPX1"/>
<dbReference type="EMBL" id="LLYZ01000012">
    <property type="protein sequence ID" value="KQK24816.1"/>
    <property type="molecule type" value="Genomic_DNA"/>
</dbReference>
<evidence type="ECO:0008006" key="4">
    <source>
        <dbReference type="Google" id="ProtNLM"/>
    </source>
</evidence>
<keyword evidence="1" id="KW-0732">Signal</keyword>
<dbReference type="Proteomes" id="UP000051682">
    <property type="component" value="Unassembled WGS sequence"/>
</dbReference>
<keyword evidence="3" id="KW-1185">Reference proteome</keyword>
<gene>
    <name evidence="2" type="ORF">AR438_14105</name>
</gene>
<evidence type="ECO:0000313" key="2">
    <source>
        <dbReference type="EMBL" id="KQK24816.1"/>
    </source>
</evidence>
<evidence type="ECO:0000256" key="1">
    <source>
        <dbReference type="SAM" id="SignalP"/>
    </source>
</evidence>
<feature type="chain" id="PRO_5006203618" description="Lipoprotein" evidence="1">
    <location>
        <begin position="19"/>
        <end position="108"/>
    </location>
</feature>
<accession>A0A0Q3HPX1</accession>
<organism evidence="2 3">
    <name type="scientific">Chryseobacterium aquaticum</name>
    <dbReference type="NCBI Taxonomy" id="452084"/>
    <lineage>
        <taxon>Bacteria</taxon>
        <taxon>Pseudomonadati</taxon>
        <taxon>Bacteroidota</taxon>
        <taxon>Flavobacteriia</taxon>
        <taxon>Flavobacteriales</taxon>
        <taxon>Weeksellaceae</taxon>
        <taxon>Chryseobacterium group</taxon>
        <taxon>Chryseobacterium</taxon>
    </lineage>
</organism>
<feature type="signal peptide" evidence="1">
    <location>
        <begin position="1"/>
        <end position="18"/>
    </location>
</feature>
<comment type="caution">
    <text evidence="2">The sequence shown here is derived from an EMBL/GenBank/DDBJ whole genome shotgun (WGS) entry which is preliminary data.</text>
</comment>
<name>A0A0Q3HPX1_9FLAO</name>
<reference evidence="2 3" key="1">
    <citation type="submission" date="2015-10" db="EMBL/GenBank/DDBJ databases">
        <title>Chryseobacterium aquaticum genome.</title>
        <authorList>
            <person name="Newman J.D."/>
            <person name="Ferguson M.B."/>
            <person name="Miller J.R."/>
        </authorList>
    </citation>
    <scope>NUCLEOTIDE SEQUENCE [LARGE SCALE GENOMIC DNA]</scope>
    <source>
        <strain evidence="2 3">KCTC 12483</strain>
    </source>
</reference>
<dbReference type="OrthoDB" id="9949718at2"/>
<proteinExistence type="predicted"/>
<dbReference type="PROSITE" id="PS51257">
    <property type="entry name" value="PROKAR_LIPOPROTEIN"/>
    <property type="match status" value="1"/>
</dbReference>
<protein>
    <recommendedName>
        <fullName evidence="4">Lipoprotein</fullName>
    </recommendedName>
</protein>